<organism evidence="1 2">
    <name type="scientific">Halobacillus amylolyticus</name>
    <dbReference type="NCBI Taxonomy" id="2932259"/>
    <lineage>
        <taxon>Bacteria</taxon>
        <taxon>Bacillati</taxon>
        <taxon>Bacillota</taxon>
        <taxon>Bacilli</taxon>
        <taxon>Bacillales</taxon>
        <taxon>Bacillaceae</taxon>
        <taxon>Halobacillus</taxon>
    </lineage>
</organism>
<proteinExistence type="predicted"/>
<evidence type="ECO:0000313" key="1">
    <source>
        <dbReference type="EMBL" id="UOR12455.1"/>
    </source>
</evidence>
<evidence type="ECO:0008006" key="3">
    <source>
        <dbReference type="Google" id="ProtNLM"/>
    </source>
</evidence>
<evidence type="ECO:0000313" key="2">
    <source>
        <dbReference type="Proteomes" id="UP000830326"/>
    </source>
</evidence>
<dbReference type="Proteomes" id="UP000830326">
    <property type="component" value="Chromosome"/>
</dbReference>
<reference evidence="1" key="1">
    <citation type="submission" date="2022-04" db="EMBL/GenBank/DDBJ databases">
        <title>Halobacillus sp. isolated from saltern.</title>
        <authorList>
            <person name="Won M."/>
            <person name="Lee C.-M."/>
            <person name="Woen H.-Y."/>
            <person name="Kwon S.-W."/>
        </authorList>
    </citation>
    <scope>NUCLEOTIDE SEQUENCE</scope>
    <source>
        <strain evidence="1">SSHM10-5</strain>
    </source>
</reference>
<dbReference type="EMBL" id="CP095075">
    <property type="protein sequence ID" value="UOR12455.1"/>
    <property type="molecule type" value="Genomic_DNA"/>
</dbReference>
<dbReference type="PROSITE" id="PS51257">
    <property type="entry name" value="PROKAR_LIPOPROTEIN"/>
    <property type="match status" value="1"/>
</dbReference>
<sequence length="241" mass="27506">MKFLKLLTLPLVALVLTGCLYPEAQLEKNKMPNQAQLDAIQKAVDQYKQQESGLLPIKTKDQDTPIFLKYPIDFSKLKQKGLIGEPPGTAFINGGHYEYTIITPEDNPTVKLVDLRTAEALRSLQLKVEFYQQENKYPPFNEQIAKGVYSIDYGAVGLEEAPTVDSPYSQQMLPIYINDQGKLLIDYRKDLYEYIRTKEHSYQTGDDIRYLLTDYTPFSPAYSVPYTILDGEPIFMSELPS</sequence>
<gene>
    <name evidence="1" type="ORF">MUO15_02750</name>
</gene>
<protein>
    <recommendedName>
        <fullName evidence="3">Lipoprotein</fullName>
    </recommendedName>
</protein>
<dbReference type="RefSeq" id="WP_245033256.1">
    <property type="nucleotide sequence ID" value="NZ_CP095075.1"/>
</dbReference>
<keyword evidence="2" id="KW-1185">Reference proteome</keyword>
<name>A0ABY4HG95_9BACI</name>
<accession>A0ABY4HG95</accession>